<feature type="compositionally biased region" description="Basic and acidic residues" evidence="2">
    <location>
        <begin position="109"/>
        <end position="128"/>
    </location>
</feature>
<feature type="compositionally biased region" description="Basic and acidic residues" evidence="2">
    <location>
        <begin position="165"/>
        <end position="195"/>
    </location>
</feature>
<proteinExistence type="predicted"/>
<dbReference type="AlphaFoldDB" id="A0A9P1VZZ0"/>
<reference evidence="4" key="1">
    <citation type="submission" date="2015-06" db="EMBL/GenBank/DDBJ databases">
        <authorList>
            <person name="Radhakrishnan Rajesh"/>
            <person name="Underwood Anthony"/>
            <person name="Al-Shahib Ali"/>
        </authorList>
    </citation>
    <scope>NUCLEOTIDE SEQUENCE [LARGE SCALE GENOMIC DNA]</scope>
    <source>
        <strain evidence="4">P19_London_7_VIM_2_05_10</strain>
    </source>
</reference>
<dbReference type="EMBL" id="CVVU01000234">
    <property type="protein sequence ID" value="CRP63181.1"/>
    <property type="molecule type" value="Genomic_DNA"/>
</dbReference>
<name>A0A9P1VZZ0_PSEAI</name>
<comment type="caution">
    <text evidence="3">The sequence shown here is derived from an EMBL/GenBank/DDBJ whole genome shotgun (WGS) entry which is preliminary data.</text>
</comment>
<feature type="compositionally biased region" description="Polar residues" evidence="2">
    <location>
        <begin position="150"/>
        <end position="162"/>
    </location>
</feature>
<evidence type="ECO:0000256" key="2">
    <source>
        <dbReference type="SAM" id="MobiDB-lite"/>
    </source>
</evidence>
<evidence type="ECO:0000256" key="1">
    <source>
        <dbReference type="SAM" id="Coils"/>
    </source>
</evidence>
<keyword evidence="1" id="KW-0175">Coiled coil</keyword>
<organism evidence="3 4">
    <name type="scientific">Pseudomonas aeruginosa</name>
    <dbReference type="NCBI Taxonomy" id="287"/>
    <lineage>
        <taxon>Bacteria</taxon>
        <taxon>Pseudomonadati</taxon>
        <taxon>Pseudomonadota</taxon>
        <taxon>Gammaproteobacteria</taxon>
        <taxon>Pseudomonadales</taxon>
        <taxon>Pseudomonadaceae</taxon>
        <taxon>Pseudomonas</taxon>
    </lineage>
</organism>
<evidence type="ECO:0000313" key="4">
    <source>
        <dbReference type="Proteomes" id="UP000045039"/>
    </source>
</evidence>
<protein>
    <submittedName>
        <fullName evidence="3">Uncharacterized protein</fullName>
    </submittedName>
</protein>
<accession>A0A9P1VZZ0</accession>
<feature type="compositionally biased region" description="Low complexity" evidence="2">
    <location>
        <begin position="132"/>
        <end position="149"/>
    </location>
</feature>
<feature type="compositionally biased region" description="Low complexity" evidence="2">
    <location>
        <begin position="196"/>
        <end position="205"/>
    </location>
</feature>
<sequence>MERLPITGVLLAFGAAPYKFEKDESASFYVQLQLPTGETKTLWGVGLEKALEDSGVQPGEVLTAQNLGRQPVEVDIKVRDEDGKLTGEVRREVVHRNVWSVMSAPELDWRREAEQKEQPGQSDNERARSGPSGSASTERAAAGATATSTDQVFSDAGNTSAQDAPVKDTARTGTRRDKRDRSPPRGGSRDRRAEPAEAGAQQHGAVGAGGGLGPDLVSKAFSAPFNVATALGGLFSTSFKEVGHKFTARSVDGYGVLEGQLSDLASAVERKATWLKSQGAIDGQVAPGAAQTAEDLKRLLGDFDTLSGRFADLGSKLGYDYAETLDKHSASMRSALDKLDGKNEVIAELQDLVRKLVDKLERLFSNIKMGR</sequence>
<gene>
    <name evidence="3" type="ORF">PAERUG_P19_London_7_VIM_2_05_10_05057</name>
</gene>
<dbReference type="RefSeq" id="WP_023100575.1">
    <property type="nucleotide sequence ID" value="NZ_BSAZ01000023.1"/>
</dbReference>
<feature type="coiled-coil region" evidence="1">
    <location>
        <begin position="339"/>
        <end position="366"/>
    </location>
</feature>
<evidence type="ECO:0000313" key="3">
    <source>
        <dbReference type="EMBL" id="CRP63181.1"/>
    </source>
</evidence>
<dbReference type="Proteomes" id="UP000045039">
    <property type="component" value="Unassembled WGS sequence"/>
</dbReference>
<feature type="region of interest" description="Disordered" evidence="2">
    <location>
        <begin position="109"/>
        <end position="210"/>
    </location>
</feature>